<evidence type="ECO:0000313" key="1">
    <source>
        <dbReference type="EMBL" id="SDW40564.1"/>
    </source>
</evidence>
<organism evidence="1 2">
    <name type="scientific">Listeria ivanovii</name>
    <dbReference type="NCBI Taxonomy" id="1638"/>
    <lineage>
        <taxon>Bacteria</taxon>
        <taxon>Bacillati</taxon>
        <taxon>Bacillota</taxon>
        <taxon>Bacilli</taxon>
        <taxon>Bacillales</taxon>
        <taxon>Listeriaceae</taxon>
        <taxon>Listeria</taxon>
    </lineage>
</organism>
<reference evidence="1 2" key="1">
    <citation type="submission" date="2016-10" db="EMBL/GenBank/DDBJ databases">
        <authorList>
            <person name="Varghese N."/>
            <person name="Submissions S."/>
        </authorList>
    </citation>
    <scope>NUCLEOTIDE SEQUENCE [LARGE SCALE GENOMIC DNA]</scope>
    <source>
        <strain evidence="1 2">ATCC 49954</strain>
    </source>
</reference>
<dbReference type="EMBL" id="FNMX01000003">
    <property type="protein sequence ID" value="SDW40564.1"/>
    <property type="molecule type" value="Genomic_DNA"/>
</dbReference>
<evidence type="ECO:0000313" key="2">
    <source>
        <dbReference type="Proteomes" id="UP000183610"/>
    </source>
</evidence>
<proteinExistence type="predicted"/>
<gene>
    <name evidence="1" type="ORF">SAMN05421782_10398</name>
</gene>
<dbReference type="AlphaFoldDB" id="A0AAX2DMQ2"/>
<sequence>MTNIKRMLEKKDDDSTEQFYPETHVEGVVGLPEYVTGQFQTGVTSINGKTGAVTLVASEVDAAGTIHRHPTATQLADGFMSSEDKKKVDELTAPDTGVSSVNGKTGIVKLTATDIEAAEVTHIHALASPIEDGFFSKEDKAKIDQLTIITLETVKEV</sequence>
<dbReference type="RefSeq" id="WP_003718958.1">
    <property type="nucleotide sequence ID" value="NZ_FNMX01000003.1"/>
</dbReference>
<name>A0AAX2DMQ2_LISIV</name>
<accession>A0AAX2DMQ2</accession>
<dbReference type="Proteomes" id="UP000183610">
    <property type="component" value="Unassembled WGS sequence"/>
</dbReference>
<comment type="caution">
    <text evidence="1">The sequence shown here is derived from an EMBL/GenBank/DDBJ whole genome shotgun (WGS) entry which is preliminary data.</text>
</comment>
<protein>
    <submittedName>
        <fullName evidence="1">Uncharacterized protein</fullName>
    </submittedName>
</protein>